<accession>A0ACC1IH47</accession>
<keyword evidence="2" id="KW-1185">Reference proteome</keyword>
<gene>
    <name evidence="1" type="primary">NLRP13_2</name>
    <name evidence="1" type="ORF">LPJ66_004744</name>
</gene>
<reference evidence="1" key="1">
    <citation type="submission" date="2022-07" db="EMBL/GenBank/DDBJ databases">
        <title>Phylogenomic reconstructions and comparative analyses of Kickxellomycotina fungi.</title>
        <authorList>
            <person name="Reynolds N.K."/>
            <person name="Stajich J.E."/>
            <person name="Barry K."/>
            <person name="Grigoriev I.V."/>
            <person name="Crous P."/>
            <person name="Smith M.E."/>
        </authorList>
    </citation>
    <scope>NUCLEOTIDE SEQUENCE</scope>
    <source>
        <strain evidence="1">Benny 63K</strain>
    </source>
</reference>
<dbReference type="EMBL" id="JANBPG010000598">
    <property type="protein sequence ID" value="KAJ1895182.1"/>
    <property type="molecule type" value="Genomic_DNA"/>
</dbReference>
<proteinExistence type="predicted"/>
<sequence>MYAVGATGVISAGFSAAALTKSKSAVFLASSLDAEHDASTSPTLCGQTEDPCRSNCALSNVHSHEISFVDIDPTEINITQALGGRSSETIECLRINGCRMDSAVFAAVVDELCLLELPNLHTIDISKNKVGGRLTGNSLAKLLTHATSTRFLSLGWNCLALADLKDICLPICGVVSLDLRSNPLSNSFVRPSSRSSSRSSSRRSSKSERVDASVDTMAWVSTLVSSMPQLTHIHLAQASISDKELTALFHALTRPSTRVEYIGLEWLGLGSRLATLRAIMSSLAPAAGLATHSSALHVNLAANNLGDCGVEIISSSDAKLPSLTLACNFITERGTGMLAKWLPASSLTALDLTDNYFGDQGIVSLLAVHAGVKPNPYYTQIKSLGLNSCCLSDTSLRMLADAISCKWAPLESLRILRNSRMSSGAKTTL</sequence>
<evidence type="ECO:0000313" key="1">
    <source>
        <dbReference type="EMBL" id="KAJ1895182.1"/>
    </source>
</evidence>
<dbReference type="Proteomes" id="UP001150581">
    <property type="component" value="Unassembled WGS sequence"/>
</dbReference>
<name>A0ACC1IH47_9FUNG</name>
<organism evidence="1 2">
    <name type="scientific">Kickxella alabastrina</name>
    <dbReference type="NCBI Taxonomy" id="61397"/>
    <lineage>
        <taxon>Eukaryota</taxon>
        <taxon>Fungi</taxon>
        <taxon>Fungi incertae sedis</taxon>
        <taxon>Zoopagomycota</taxon>
        <taxon>Kickxellomycotina</taxon>
        <taxon>Kickxellomycetes</taxon>
        <taxon>Kickxellales</taxon>
        <taxon>Kickxellaceae</taxon>
        <taxon>Kickxella</taxon>
    </lineage>
</organism>
<comment type="caution">
    <text evidence="1">The sequence shown here is derived from an EMBL/GenBank/DDBJ whole genome shotgun (WGS) entry which is preliminary data.</text>
</comment>
<protein>
    <submittedName>
        <fullName evidence="1">NACHT, LRR and PYD domains-containing protein 13</fullName>
    </submittedName>
</protein>
<evidence type="ECO:0000313" key="2">
    <source>
        <dbReference type="Proteomes" id="UP001150581"/>
    </source>
</evidence>